<comment type="caution">
    <text evidence="2">The sequence shown here is derived from an EMBL/GenBank/DDBJ whole genome shotgun (WGS) entry which is preliminary data.</text>
</comment>
<evidence type="ECO:0000313" key="2">
    <source>
        <dbReference type="EMBL" id="HIV09071.1"/>
    </source>
</evidence>
<name>A0A9D1T2K0_9BACT</name>
<dbReference type="AlphaFoldDB" id="A0A9D1T2K0"/>
<dbReference type="EMBL" id="DVOR01000095">
    <property type="protein sequence ID" value="HIV09071.1"/>
    <property type="molecule type" value="Genomic_DNA"/>
</dbReference>
<proteinExistence type="predicted"/>
<protein>
    <submittedName>
        <fullName evidence="2">Uncharacterized protein</fullName>
    </submittedName>
</protein>
<sequence>MSIPSVKEYIRTQQLNWERKKRLGLANRKRRSKLITDVADVLQCSREWANRLLTGSVVHKGRKGRGKTYRDAEIEVIRALWRELGGPCAPYLHAGLGRFLRDYRVLHHVPQEVAERVLRMSASTIARAIRGQDRPNSVWAKPRNKRSGKNAIRALVPIESGEDRPAHEIPREEAQRRGKKEKGIGGWWGSAPRPGRAKFALHPRHVLRTCLTGTHQAAQGIQEEDEIQEGVRL</sequence>
<evidence type="ECO:0000313" key="3">
    <source>
        <dbReference type="Proteomes" id="UP000886845"/>
    </source>
</evidence>
<reference evidence="2" key="1">
    <citation type="submission" date="2020-10" db="EMBL/GenBank/DDBJ databases">
        <authorList>
            <person name="Gilroy R."/>
        </authorList>
    </citation>
    <scope>NUCLEOTIDE SEQUENCE</scope>
    <source>
        <strain evidence="2">35461</strain>
    </source>
</reference>
<feature type="non-terminal residue" evidence="2">
    <location>
        <position position="233"/>
    </location>
</feature>
<gene>
    <name evidence="2" type="ORF">IAC79_03015</name>
</gene>
<accession>A0A9D1T2K0</accession>
<feature type="compositionally biased region" description="Basic and acidic residues" evidence="1">
    <location>
        <begin position="161"/>
        <end position="176"/>
    </location>
</feature>
<feature type="region of interest" description="Disordered" evidence="1">
    <location>
        <begin position="159"/>
        <end position="189"/>
    </location>
</feature>
<organism evidence="2 3">
    <name type="scientific">Candidatus Spyradenecus faecavium</name>
    <dbReference type="NCBI Taxonomy" id="2840947"/>
    <lineage>
        <taxon>Bacteria</taxon>
        <taxon>Pseudomonadati</taxon>
        <taxon>Lentisphaerota</taxon>
        <taxon>Lentisphaeria</taxon>
        <taxon>Lentisphaerales</taxon>
        <taxon>Lentisphaeraceae</taxon>
        <taxon>Lentisphaeraceae incertae sedis</taxon>
        <taxon>Candidatus Spyradenecus</taxon>
    </lineage>
</organism>
<reference evidence="2" key="2">
    <citation type="journal article" date="2021" name="PeerJ">
        <title>Extensive microbial diversity within the chicken gut microbiome revealed by metagenomics and culture.</title>
        <authorList>
            <person name="Gilroy R."/>
            <person name="Ravi A."/>
            <person name="Getino M."/>
            <person name="Pursley I."/>
            <person name="Horton D.L."/>
            <person name="Alikhan N.F."/>
            <person name="Baker D."/>
            <person name="Gharbi K."/>
            <person name="Hall N."/>
            <person name="Watson M."/>
            <person name="Adriaenssens E.M."/>
            <person name="Foster-Nyarko E."/>
            <person name="Jarju S."/>
            <person name="Secka A."/>
            <person name="Antonio M."/>
            <person name="Oren A."/>
            <person name="Chaudhuri R.R."/>
            <person name="La Ragione R."/>
            <person name="Hildebrand F."/>
            <person name="Pallen M.J."/>
        </authorList>
    </citation>
    <scope>NUCLEOTIDE SEQUENCE</scope>
    <source>
        <strain evidence="2">35461</strain>
    </source>
</reference>
<evidence type="ECO:0000256" key="1">
    <source>
        <dbReference type="SAM" id="MobiDB-lite"/>
    </source>
</evidence>
<dbReference type="Proteomes" id="UP000886845">
    <property type="component" value="Unassembled WGS sequence"/>
</dbReference>